<dbReference type="Pfam" id="PF22817">
    <property type="entry name" value="ApeP-like"/>
    <property type="match status" value="1"/>
</dbReference>
<accession>A0ABM8ZUI7</accession>
<evidence type="ECO:0000313" key="1">
    <source>
        <dbReference type="EMBL" id="CAH0533980.1"/>
    </source>
</evidence>
<dbReference type="Gene3D" id="3.10.129.10">
    <property type="entry name" value="Hotdog Thioesterase"/>
    <property type="match status" value="1"/>
</dbReference>
<dbReference type="InterPro" id="IPR016776">
    <property type="entry name" value="ApeP-like_dehydratase"/>
</dbReference>
<dbReference type="CDD" id="cd01289">
    <property type="entry name" value="FabA_like"/>
    <property type="match status" value="1"/>
</dbReference>
<dbReference type="SUPFAM" id="SSF54637">
    <property type="entry name" value="Thioesterase/thiol ester dehydrase-isomerase"/>
    <property type="match status" value="1"/>
</dbReference>
<reference evidence="1" key="1">
    <citation type="submission" date="2021-11" db="EMBL/GenBank/DDBJ databases">
        <authorList>
            <person name="Rodrigo-Torres L."/>
            <person name="Arahal R. D."/>
            <person name="Lucena T."/>
        </authorList>
    </citation>
    <scope>NUCLEOTIDE SEQUENCE</scope>
    <source>
        <strain evidence="1">CECT 7929</strain>
    </source>
</reference>
<protein>
    <recommendedName>
        <fullName evidence="3">3-hydroxydecanoyl-ACP dehydratase</fullName>
    </recommendedName>
</protein>
<gene>
    <name evidence="1" type="ORF">VST7929_01862</name>
</gene>
<comment type="caution">
    <text evidence="1">The sequence shown here is derived from an EMBL/GenBank/DDBJ whole genome shotgun (WGS) entry which is preliminary data.</text>
</comment>
<dbReference type="InterPro" id="IPR029069">
    <property type="entry name" value="HotDog_dom_sf"/>
</dbReference>
<dbReference type="RefSeq" id="WP_237466392.1">
    <property type="nucleotide sequence ID" value="NZ_CAKLDI010000001.1"/>
</dbReference>
<name>A0ABM8ZUI7_9VIBR</name>
<dbReference type="EMBL" id="CAKLDI010000001">
    <property type="protein sequence ID" value="CAH0533980.1"/>
    <property type="molecule type" value="Genomic_DNA"/>
</dbReference>
<evidence type="ECO:0000313" key="2">
    <source>
        <dbReference type="Proteomes" id="UP000838672"/>
    </source>
</evidence>
<evidence type="ECO:0008006" key="3">
    <source>
        <dbReference type="Google" id="ProtNLM"/>
    </source>
</evidence>
<proteinExistence type="predicted"/>
<dbReference type="Proteomes" id="UP000838672">
    <property type="component" value="Unassembled WGS sequence"/>
</dbReference>
<keyword evidence="2" id="KW-1185">Reference proteome</keyword>
<organism evidence="1 2">
    <name type="scientific">Vibrio stylophorae</name>
    <dbReference type="NCBI Taxonomy" id="659351"/>
    <lineage>
        <taxon>Bacteria</taxon>
        <taxon>Pseudomonadati</taxon>
        <taxon>Pseudomonadota</taxon>
        <taxon>Gammaproteobacteria</taxon>
        <taxon>Vibrionales</taxon>
        <taxon>Vibrionaceae</taxon>
        <taxon>Vibrio</taxon>
    </lineage>
</organism>
<dbReference type="PIRSF" id="PIRSF020565">
    <property type="entry name" value="3Ho_Ac_ACP_DH_prd"/>
    <property type="match status" value="1"/>
</dbReference>
<sequence length="153" mass="16906">MNEIEYLEHLLPHRAPMMLLSRVIAIGEETAHCQVDISTDHFFYDTASQGVGAWVGIEFMAQTVGCWSGYQARQKSQVPPMGFLLGTRKFSSTISQFSAGMTLDIHGEKVLENNGMSAFTCRIEHQGEVLAHCQLNAFIPPQASLAAMTQETN</sequence>